<dbReference type="InterPro" id="IPR004365">
    <property type="entry name" value="NA-bd_OB_tRNA"/>
</dbReference>
<comment type="catalytic activity">
    <reaction evidence="10">
        <text>DNA(n) + a 2'-deoxyribonucleoside 5'-triphosphate = DNA(n+1) + diphosphate</text>
        <dbReference type="Rhea" id="RHEA:22508"/>
        <dbReference type="Rhea" id="RHEA-COMP:17339"/>
        <dbReference type="Rhea" id="RHEA-COMP:17340"/>
        <dbReference type="ChEBI" id="CHEBI:33019"/>
        <dbReference type="ChEBI" id="CHEBI:61560"/>
        <dbReference type="ChEBI" id="CHEBI:173112"/>
        <dbReference type="EC" id="2.7.7.7"/>
    </reaction>
</comment>
<evidence type="ECO:0000256" key="9">
    <source>
        <dbReference type="ARBA" id="ARBA00025611"/>
    </source>
</evidence>
<dbReference type="Pfam" id="PF17657">
    <property type="entry name" value="DNA_pol3_finger"/>
    <property type="match status" value="1"/>
</dbReference>
<gene>
    <name evidence="12" type="ORF">SAMN05444126_11813</name>
</gene>
<dbReference type="InterPro" id="IPR011708">
    <property type="entry name" value="DNA_pol3_alpha_NTPase_dom"/>
</dbReference>
<evidence type="ECO:0000256" key="6">
    <source>
        <dbReference type="ARBA" id="ARBA00022695"/>
    </source>
</evidence>
<dbReference type="GO" id="GO:0003887">
    <property type="term" value="F:DNA-directed DNA polymerase activity"/>
    <property type="evidence" value="ECO:0007669"/>
    <property type="project" value="UniProtKB-KW"/>
</dbReference>
<dbReference type="EMBL" id="FOGV01000018">
    <property type="protein sequence ID" value="SES16970.1"/>
    <property type="molecule type" value="Genomic_DNA"/>
</dbReference>
<dbReference type="EC" id="2.7.7.7" evidence="3"/>
<keyword evidence="7" id="KW-0235">DNA replication</keyword>
<evidence type="ECO:0000256" key="5">
    <source>
        <dbReference type="ARBA" id="ARBA00022679"/>
    </source>
</evidence>
<dbReference type="Pfam" id="PF07733">
    <property type="entry name" value="DNA_pol3_alpha"/>
    <property type="match status" value="1"/>
</dbReference>
<dbReference type="Gene3D" id="1.10.150.870">
    <property type="match status" value="1"/>
</dbReference>
<dbReference type="InterPro" id="IPR029460">
    <property type="entry name" value="DNAPol_HHH"/>
</dbReference>
<dbReference type="Pfam" id="PF01336">
    <property type="entry name" value="tRNA_anti-codon"/>
    <property type="match status" value="1"/>
</dbReference>
<evidence type="ECO:0000256" key="10">
    <source>
        <dbReference type="ARBA" id="ARBA00049244"/>
    </source>
</evidence>
<dbReference type="GO" id="GO:0003676">
    <property type="term" value="F:nucleic acid binding"/>
    <property type="evidence" value="ECO:0007669"/>
    <property type="project" value="InterPro"/>
</dbReference>
<dbReference type="InterPro" id="IPR041931">
    <property type="entry name" value="DNA_pol3_alpha_thumb_dom"/>
</dbReference>
<comment type="function">
    <text evidence="9">DNA polymerase III is a complex, multichain enzyme responsible for most of the replicative synthesis in bacteria. This DNA polymerase also exhibits 3' to 5' exonuclease activity. The alpha chain is the DNA polymerase.</text>
</comment>
<evidence type="ECO:0000256" key="7">
    <source>
        <dbReference type="ARBA" id="ARBA00022705"/>
    </source>
</evidence>
<dbReference type="SMART" id="SM00481">
    <property type="entry name" value="POLIIIAc"/>
    <property type="match status" value="1"/>
</dbReference>
<proteinExistence type="inferred from homology"/>
<keyword evidence="5" id="KW-0808">Transferase</keyword>
<dbReference type="InterPro" id="IPR004805">
    <property type="entry name" value="DnaE2/DnaE/PolC"/>
</dbReference>
<name>A0A1H9V548_9BACI</name>
<evidence type="ECO:0000256" key="1">
    <source>
        <dbReference type="ARBA" id="ARBA00004496"/>
    </source>
</evidence>
<dbReference type="Proteomes" id="UP000199318">
    <property type="component" value="Unassembled WGS sequence"/>
</dbReference>
<dbReference type="Pfam" id="PF02811">
    <property type="entry name" value="PHP"/>
    <property type="match status" value="1"/>
</dbReference>
<dbReference type="InterPro" id="IPR004013">
    <property type="entry name" value="PHP_dom"/>
</dbReference>
<protein>
    <recommendedName>
        <fullName evidence="4">DNA polymerase III subunit alpha</fullName>
        <ecNumber evidence="3">2.7.7.7</ecNumber>
    </recommendedName>
</protein>
<accession>A0A1H9V548</accession>
<dbReference type="AlphaFoldDB" id="A0A1H9V548"/>
<dbReference type="Pfam" id="PF14579">
    <property type="entry name" value="HHH_6"/>
    <property type="match status" value="1"/>
</dbReference>
<dbReference type="InterPro" id="IPR003141">
    <property type="entry name" value="Pol/His_phosphatase_N"/>
</dbReference>
<dbReference type="CDD" id="cd04485">
    <property type="entry name" value="DnaE_OBF"/>
    <property type="match status" value="1"/>
</dbReference>
<comment type="similarity">
    <text evidence="2">Belongs to the DNA polymerase type-C family. DnaE subfamily.</text>
</comment>
<keyword evidence="13" id="KW-1185">Reference proteome</keyword>
<evidence type="ECO:0000259" key="11">
    <source>
        <dbReference type="SMART" id="SM00481"/>
    </source>
</evidence>
<dbReference type="Gene3D" id="3.20.20.140">
    <property type="entry name" value="Metal-dependent hydrolases"/>
    <property type="match status" value="1"/>
</dbReference>
<keyword evidence="6" id="KW-0548">Nucleotidyltransferase</keyword>
<dbReference type="Gene3D" id="1.10.10.1600">
    <property type="entry name" value="Bacterial DNA polymerase III alpha subunit, thumb domain"/>
    <property type="match status" value="1"/>
</dbReference>
<keyword evidence="8" id="KW-0239">DNA-directed DNA polymerase</keyword>
<dbReference type="GO" id="GO:0006260">
    <property type="term" value="P:DNA replication"/>
    <property type="evidence" value="ECO:0007669"/>
    <property type="project" value="UniProtKB-KW"/>
</dbReference>
<evidence type="ECO:0000313" key="13">
    <source>
        <dbReference type="Proteomes" id="UP000199318"/>
    </source>
</evidence>
<evidence type="ECO:0000256" key="8">
    <source>
        <dbReference type="ARBA" id="ARBA00022932"/>
    </source>
</evidence>
<evidence type="ECO:0000256" key="3">
    <source>
        <dbReference type="ARBA" id="ARBA00012417"/>
    </source>
</evidence>
<dbReference type="GO" id="GO:0005737">
    <property type="term" value="C:cytoplasm"/>
    <property type="evidence" value="ECO:0007669"/>
    <property type="project" value="UniProtKB-SubCell"/>
</dbReference>
<dbReference type="PANTHER" id="PTHR32294:SF0">
    <property type="entry name" value="DNA POLYMERASE III SUBUNIT ALPHA"/>
    <property type="match status" value="1"/>
</dbReference>
<dbReference type="SUPFAM" id="SSF89550">
    <property type="entry name" value="PHP domain-like"/>
    <property type="match status" value="1"/>
</dbReference>
<organism evidence="12 13">
    <name type="scientific">Salisediminibacterium halotolerans</name>
    <dbReference type="NCBI Taxonomy" id="517425"/>
    <lineage>
        <taxon>Bacteria</taxon>
        <taxon>Bacillati</taxon>
        <taxon>Bacillota</taxon>
        <taxon>Bacilli</taxon>
        <taxon>Bacillales</taxon>
        <taxon>Bacillaceae</taxon>
        <taxon>Salisediminibacterium</taxon>
    </lineage>
</organism>
<dbReference type="NCBIfam" id="TIGR00594">
    <property type="entry name" value="polc"/>
    <property type="match status" value="1"/>
</dbReference>
<dbReference type="InterPro" id="IPR040982">
    <property type="entry name" value="DNA_pol3_finger"/>
</dbReference>
<dbReference type="InterPro" id="IPR016195">
    <property type="entry name" value="Pol/histidinol_Pase-like"/>
</dbReference>
<dbReference type="NCBIfam" id="NF004226">
    <property type="entry name" value="PRK05673.1"/>
    <property type="match status" value="1"/>
</dbReference>
<evidence type="ECO:0000313" key="12">
    <source>
        <dbReference type="EMBL" id="SES16970.1"/>
    </source>
</evidence>
<dbReference type="RefSeq" id="WP_177169720.1">
    <property type="nucleotide sequence ID" value="NZ_FOGV01000018.1"/>
</dbReference>
<dbReference type="PANTHER" id="PTHR32294">
    <property type="entry name" value="DNA POLYMERASE III SUBUNIT ALPHA"/>
    <property type="match status" value="1"/>
</dbReference>
<dbReference type="STRING" id="1464123.SAMN05444126_11813"/>
<sequence length="1126" mass="126502">MAYVHLHVHSEYSLLQSTAAIPALVRNAAEKGFTALALTDKNAMYGTVQFYEQCLASGIKPILGVELTVVPAYAEKDREYTLILLAKSYKGYKNLLALTTAANFHDDDKKIEITYEELYPKLEEVIVLTPFMTGEIQQLAEDGDEENAEKLTGLLQKYAGSENVFIEIQNHWQKKERERMLAIHKWILSSGVPPVATNRVEMLEKNQTEAFQTLKAIRKGTSLHELSDAPEDSETYLKTADEMASLFPSWPQAVAETAAIAKECSVELPLGTKVLPSYPVPSSQTAEEYLRACCIKGVHQKYADPGADVWERLDHELSIISDMDYDDYFLIVHDFMRYAHNNRILTGPGRGSAAGSLVAFVLDITQVDPLKYDLLFERFLNPERVSMPDIDIDFSDRSRESVINYVAEKYGRDRVAQIVTFGTLAAKAALRDAARALGTDPRLTDEAAKQIPSRANIRLRDAVKEVPALQRQISQYSELQTLFRVAEEIEGLPRHTSVHAAGIVISEHPLSETVPLEKGHGELALTQYPMGDLEKLGLLKMDFLGLRNLSLIERIIELISEDRGESLSTADIPLDNSAMFHMFGRGDTNGIFQLESQGMKSVLKRLKPSSFEDIVAVNALYRPGPMEQIPVFINRKNGAESVSYPHPDLEPILKRTYGVMIYQEQIMQIASLMAGFSLAEADVLRRAVSKKKHDELERVRYNFIRGALSNGYSEDEAAKVYDLIERFADYGFNRSHAVAYSMISCQLGYLKAVYTVEFLTALMEQTMHHEEKLSDYIYEAKSRGIAVKPPSVNTSGAGFHVENGAVRVGLSVIKHLGAQTVRAVLRARKEEEFSSLFDLCARIPKRLLPKRSAEALIFAGALDEFGQDRSVLLASLDDALEYGERMNDGETSLFAVEDHQPSYTDAEEIPFIDRLTYEKETLGFYVSGHPLEEASALLASYKRETLNAIMSRPAEGKTVRAAGIIEDIRTIRTKKNQQMAFLHLVDESGDAEVTVFPRAYEQYSLKLKKGERLFIEAAMQHHDEAWKLVLHKAVAIDELLQKEKEKQQPVLYLNITAYCEKKGTLHEVKTWLQDTPGEIPVVLHYESAGKTVKLSEMWNIKAEERLLAKLEALLGKKNVFLRDARV</sequence>
<evidence type="ECO:0000256" key="2">
    <source>
        <dbReference type="ARBA" id="ARBA00009496"/>
    </source>
</evidence>
<comment type="subcellular location">
    <subcellularLocation>
        <location evidence="1">Cytoplasm</location>
    </subcellularLocation>
</comment>
<feature type="domain" description="Polymerase/histidinol phosphatase N-terminal" evidence="11">
    <location>
        <begin position="4"/>
        <end position="71"/>
    </location>
</feature>
<reference evidence="13" key="1">
    <citation type="submission" date="2016-10" db="EMBL/GenBank/DDBJ databases">
        <authorList>
            <person name="de Groot N.N."/>
        </authorList>
    </citation>
    <scope>NUCLEOTIDE SEQUENCE [LARGE SCALE GENOMIC DNA]</scope>
    <source>
        <strain evidence="13">10nlg</strain>
    </source>
</reference>
<comment type="caution">
    <text evidence="12">The sequence shown here is derived from an EMBL/GenBank/DDBJ whole genome shotgun (WGS) entry which is preliminary data.</text>
</comment>
<evidence type="ECO:0000256" key="4">
    <source>
        <dbReference type="ARBA" id="ARBA00019114"/>
    </source>
</evidence>
<dbReference type="GO" id="GO:0008408">
    <property type="term" value="F:3'-5' exonuclease activity"/>
    <property type="evidence" value="ECO:0007669"/>
    <property type="project" value="InterPro"/>
</dbReference>